<comment type="function">
    <text evidence="7">Catalyzes the ATP-dependent amidation of deamido-NAD to form NAD. Uses L-glutamine as a nitrogen source.</text>
</comment>
<accession>A0A518K6C7</accession>
<feature type="binding site" evidence="7">
    <location>
        <position position="473"/>
    </location>
    <ligand>
        <name>ATP</name>
        <dbReference type="ChEBI" id="CHEBI:30616"/>
    </ligand>
</feature>
<evidence type="ECO:0000259" key="10">
    <source>
        <dbReference type="PROSITE" id="PS50263"/>
    </source>
</evidence>
<keyword evidence="6 7" id="KW-0520">NAD</keyword>
<dbReference type="InterPro" id="IPR003010">
    <property type="entry name" value="C-N_Hydrolase"/>
</dbReference>
<dbReference type="PIRSF" id="PIRSF006630">
    <property type="entry name" value="NADS_GAT"/>
    <property type="match status" value="1"/>
</dbReference>
<comment type="pathway">
    <text evidence="1 7 8">Cofactor biosynthesis; NAD(+) biosynthesis; NAD(+) from deamido-NAD(+) (L-Gln route): step 1/1.</text>
</comment>
<dbReference type="Gene3D" id="3.40.50.620">
    <property type="entry name" value="HUPs"/>
    <property type="match status" value="1"/>
</dbReference>
<dbReference type="PANTHER" id="PTHR23090:SF9">
    <property type="entry name" value="GLUTAMINE-DEPENDENT NAD(+) SYNTHETASE"/>
    <property type="match status" value="1"/>
</dbReference>
<dbReference type="GO" id="GO:0003952">
    <property type="term" value="F:NAD+ synthase (glutamine-hydrolyzing) activity"/>
    <property type="evidence" value="ECO:0007669"/>
    <property type="project" value="UniProtKB-UniRule"/>
</dbReference>
<feature type="domain" description="CN hydrolase" evidence="10">
    <location>
        <begin position="4"/>
        <end position="267"/>
    </location>
</feature>
<evidence type="ECO:0000256" key="9">
    <source>
        <dbReference type="RuleBase" id="RU003811"/>
    </source>
</evidence>
<evidence type="ECO:0000256" key="4">
    <source>
        <dbReference type="ARBA" id="ARBA00022741"/>
    </source>
</evidence>
<dbReference type="GO" id="GO:0005524">
    <property type="term" value="F:ATP binding"/>
    <property type="evidence" value="ECO:0007669"/>
    <property type="project" value="UniProtKB-UniRule"/>
</dbReference>
<feature type="active site" description="For glutaminase activity" evidence="7">
    <location>
        <position position="111"/>
    </location>
</feature>
<dbReference type="SUPFAM" id="SSF56317">
    <property type="entry name" value="Carbon-nitrogen hydrolase"/>
    <property type="match status" value="1"/>
</dbReference>
<proteinExistence type="inferred from homology"/>
<evidence type="ECO:0000313" key="11">
    <source>
        <dbReference type="EMBL" id="QDV73353.1"/>
    </source>
</evidence>
<dbReference type="Proteomes" id="UP000316426">
    <property type="component" value="Chromosome"/>
</dbReference>
<organism evidence="11 12">
    <name type="scientific">Botrimarina mediterranea</name>
    <dbReference type="NCBI Taxonomy" id="2528022"/>
    <lineage>
        <taxon>Bacteria</taxon>
        <taxon>Pseudomonadati</taxon>
        <taxon>Planctomycetota</taxon>
        <taxon>Planctomycetia</taxon>
        <taxon>Pirellulales</taxon>
        <taxon>Lacipirellulaceae</taxon>
        <taxon>Botrimarina</taxon>
    </lineage>
</organism>
<evidence type="ECO:0000256" key="3">
    <source>
        <dbReference type="ARBA" id="ARBA00022598"/>
    </source>
</evidence>
<comment type="caution">
    <text evidence="7">Lacks conserved residue(s) required for the propagation of feature annotation.</text>
</comment>
<protein>
    <recommendedName>
        <fullName evidence="7 8">Glutamine-dependent NAD(+) synthetase</fullName>
        <ecNumber evidence="7 8">6.3.5.1</ecNumber>
    </recommendedName>
    <alternativeName>
        <fullName evidence="7 8">NAD(+) synthase [glutamine-hydrolyzing]</fullName>
    </alternativeName>
</protein>
<dbReference type="CDD" id="cd00553">
    <property type="entry name" value="NAD_synthase"/>
    <property type="match status" value="1"/>
</dbReference>
<evidence type="ECO:0000256" key="1">
    <source>
        <dbReference type="ARBA" id="ARBA00005188"/>
    </source>
</evidence>
<dbReference type="Pfam" id="PF02540">
    <property type="entry name" value="NAD_synthase"/>
    <property type="match status" value="1"/>
</dbReference>
<dbReference type="KEGG" id="bmei:Spa11_15490"/>
<dbReference type="EMBL" id="CP036349">
    <property type="protein sequence ID" value="QDV73353.1"/>
    <property type="molecule type" value="Genomic_DNA"/>
</dbReference>
<dbReference type="GO" id="GO:0008795">
    <property type="term" value="F:NAD+ synthase activity"/>
    <property type="evidence" value="ECO:0007669"/>
    <property type="project" value="UniProtKB-UniRule"/>
</dbReference>
<evidence type="ECO:0000256" key="5">
    <source>
        <dbReference type="ARBA" id="ARBA00022840"/>
    </source>
</evidence>
<feature type="binding site" evidence="7">
    <location>
        <position position="449"/>
    </location>
    <ligand>
        <name>deamido-NAD(+)</name>
        <dbReference type="ChEBI" id="CHEBI:58437"/>
        <note>ligand shared between two neighboring subunits</note>
    </ligand>
</feature>
<dbReference type="PANTHER" id="PTHR23090">
    <property type="entry name" value="NH 3 /GLUTAMINE-DEPENDENT NAD + SYNTHETASE"/>
    <property type="match status" value="1"/>
</dbReference>
<name>A0A518K6C7_9BACT</name>
<keyword evidence="5 7" id="KW-0067">ATP-binding</keyword>
<dbReference type="InterPro" id="IPR014445">
    <property type="entry name" value="Gln-dep_NAD_synthase"/>
</dbReference>
<dbReference type="NCBIfam" id="TIGR00552">
    <property type="entry name" value="nadE"/>
    <property type="match status" value="1"/>
</dbReference>
<dbReference type="InterPro" id="IPR014729">
    <property type="entry name" value="Rossmann-like_a/b/a_fold"/>
</dbReference>
<dbReference type="CDD" id="cd07570">
    <property type="entry name" value="GAT_Gln-NAD-synth"/>
    <property type="match status" value="1"/>
</dbReference>
<feature type="binding site" evidence="7">
    <location>
        <position position="607"/>
    </location>
    <ligand>
        <name>deamido-NAD(+)</name>
        <dbReference type="ChEBI" id="CHEBI:58437"/>
        <note>ligand shared between two neighboring subunits</note>
    </ligand>
</feature>
<dbReference type="GO" id="GO:0009435">
    <property type="term" value="P:NAD+ biosynthetic process"/>
    <property type="evidence" value="ECO:0007669"/>
    <property type="project" value="UniProtKB-UniRule"/>
</dbReference>
<dbReference type="Pfam" id="PF00795">
    <property type="entry name" value="CN_hydrolase"/>
    <property type="match status" value="1"/>
</dbReference>
<dbReference type="RefSeq" id="WP_145110166.1">
    <property type="nucleotide sequence ID" value="NZ_CP036349.1"/>
</dbReference>
<dbReference type="Gene3D" id="3.60.110.10">
    <property type="entry name" value="Carbon-nitrogen hydrolase"/>
    <property type="match status" value="1"/>
</dbReference>
<evidence type="ECO:0000256" key="2">
    <source>
        <dbReference type="ARBA" id="ARBA00007145"/>
    </source>
</evidence>
<dbReference type="UniPathway" id="UPA00253">
    <property type="reaction ID" value="UER00334"/>
</dbReference>
<reference evidence="11 12" key="1">
    <citation type="submission" date="2019-02" db="EMBL/GenBank/DDBJ databases">
        <title>Deep-cultivation of Planctomycetes and their phenomic and genomic characterization uncovers novel biology.</title>
        <authorList>
            <person name="Wiegand S."/>
            <person name="Jogler M."/>
            <person name="Boedeker C."/>
            <person name="Pinto D."/>
            <person name="Vollmers J."/>
            <person name="Rivas-Marin E."/>
            <person name="Kohn T."/>
            <person name="Peeters S.H."/>
            <person name="Heuer A."/>
            <person name="Rast P."/>
            <person name="Oberbeckmann S."/>
            <person name="Bunk B."/>
            <person name="Jeske O."/>
            <person name="Meyerdierks A."/>
            <person name="Storesund J.E."/>
            <person name="Kallscheuer N."/>
            <person name="Luecker S."/>
            <person name="Lage O.M."/>
            <person name="Pohl T."/>
            <person name="Merkel B.J."/>
            <person name="Hornburger P."/>
            <person name="Mueller R.-W."/>
            <person name="Bruemmer F."/>
            <person name="Labrenz M."/>
            <person name="Spormann A.M."/>
            <person name="Op den Camp H."/>
            <person name="Overmann J."/>
            <person name="Amann R."/>
            <person name="Jetten M.S.M."/>
            <person name="Mascher T."/>
            <person name="Medema M.H."/>
            <person name="Devos D.P."/>
            <person name="Kaster A.-K."/>
            <person name="Ovreas L."/>
            <person name="Rohde M."/>
            <person name="Galperin M.Y."/>
            <person name="Jogler C."/>
        </authorList>
    </citation>
    <scope>NUCLEOTIDE SEQUENCE [LARGE SCALE GENOMIC DNA]</scope>
    <source>
        <strain evidence="11 12">Spa11</strain>
    </source>
</reference>
<keyword evidence="4 7" id="KW-0547">Nucleotide-binding</keyword>
<feature type="binding site" evidence="7">
    <location>
        <position position="478"/>
    </location>
    <ligand>
        <name>deamido-NAD(+)</name>
        <dbReference type="ChEBI" id="CHEBI:58437"/>
        <note>ligand shared between two neighboring subunits</note>
    </ligand>
</feature>
<gene>
    <name evidence="7 11" type="primary">nadE</name>
    <name evidence="11" type="ORF">Spa11_15490</name>
</gene>
<comment type="similarity">
    <text evidence="2 7 8">In the C-terminal section; belongs to the NAD synthetase family.</text>
</comment>
<feature type="binding site" evidence="7">
    <location>
        <position position="197"/>
    </location>
    <ligand>
        <name>L-glutamine</name>
        <dbReference type="ChEBI" id="CHEBI:58359"/>
    </ligand>
</feature>
<dbReference type="GO" id="GO:0005737">
    <property type="term" value="C:cytoplasm"/>
    <property type="evidence" value="ECO:0007669"/>
    <property type="project" value="InterPro"/>
</dbReference>
<comment type="catalytic activity">
    <reaction evidence="7 8">
        <text>deamido-NAD(+) + L-glutamine + ATP + H2O = L-glutamate + AMP + diphosphate + NAD(+) + H(+)</text>
        <dbReference type="Rhea" id="RHEA:24384"/>
        <dbReference type="ChEBI" id="CHEBI:15377"/>
        <dbReference type="ChEBI" id="CHEBI:15378"/>
        <dbReference type="ChEBI" id="CHEBI:29985"/>
        <dbReference type="ChEBI" id="CHEBI:30616"/>
        <dbReference type="ChEBI" id="CHEBI:33019"/>
        <dbReference type="ChEBI" id="CHEBI:57540"/>
        <dbReference type="ChEBI" id="CHEBI:58359"/>
        <dbReference type="ChEBI" id="CHEBI:58437"/>
        <dbReference type="ChEBI" id="CHEBI:456215"/>
        <dbReference type="EC" id="6.3.5.1"/>
    </reaction>
</comment>
<dbReference type="PROSITE" id="PS50263">
    <property type="entry name" value="CN_HYDROLASE"/>
    <property type="match status" value="1"/>
</dbReference>
<dbReference type="InterPro" id="IPR003694">
    <property type="entry name" value="NAD_synthase"/>
</dbReference>
<dbReference type="EC" id="6.3.5.1" evidence="7 8"/>
<dbReference type="GO" id="GO:0004359">
    <property type="term" value="F:glutaminase activity"/>
    <property type="evidence" value="ECO:0007669"/>
    <property type="project" value="InterPro"/>
</dbReference>
<evidence type="ECO:0000313" key="12">
    <source>
        <dbReference type="Proteomes" id="UP000316426"/>
    </source>
</evidence>
<feature type="active site" description="Nucleophile; for glutaminase activity" evidence="7">
    <location>
        <position position="163"/>
    </location>
</feature>
<keyword evidence="3 7" id="KW-0436">Ligase</keyword>
<dbReference type="AlphaFoldDB" id="A0A518K6C7"/>
<evidence type="ECO:0000256" key="6">
    <source>
        <dbReference type="ARBA" id="ARBA00023027"/>
    </source>
</evidence>
<evidence type="ECO:0000256" key="7">
    <source>
        <dbReference type="HAMAP-Rule" id="MF_02090"/>
    </source>
</evidence>
<feature type="active site" description="Proton acceptor; for glutaminase activity" evidence="7">
    <location>
        <position position="44"/>
    </location>
</feature>
<comment type="similarity">
    <text evidence="9">Belongs to the NAD synthetase family.</text>
</comment>
<evidence type="ECO:0000256" key="8">
    <source>
        <dbReference type="PIRNR" id="PIRNR006630"/>
    </source>
</evidence>
<keyword evidence="12" id="KW-1185">Reference proteome</keyword>
<dbReference type="InterPro" id="IPR022310">
    <property type="entry name" value="NAD/GMP_synthase"/>
</dbReference>
<dbReference type="HAMAP" id="MF_02090">
    <property type="entry name" value="NadE_glutamine_dep"/>
    <property type="match status" value="1"/>
</dbReference>
<feature type="binding site" evidence="7">
    <location>
        <position position="191"/>
    </location>
    <ligand>
        <name>L-glutamine</name>
        <dbReference type="ChEBI" id="CHEBI:58359"/>
    </ligand>
</feature>
<dbReference type="SUPFAM" id="SSF52402">
    <property type="entry name" value="Adenine nucleotide alpha hydrolases-like"/>
    <property type="match status" value="1"/>
</dbReference>
<dbReference type="InterPro" id="IPR036526">
    <property type="entry name" value="C-N_Hydrolase_sf"/>
</dbReference>
<sequence length="637" mass="69379">MPLIRLAAVAINQTPLDWEANLRRVVAAIDAARDAGARLVCLPELCLNGYGCEDLYFAKHLRERSLRSLIELKPQTRGVAVTVGLPLEIAGKLYNAEAMLVDGRLLGMSLKQHLANDGLHYEARWFTPWPAGGRTTVEVDGETIPVGELVFEFDGVGLGVEICRDAWVGAERPAHRYAKRGVSVLLNPSASHFAFGKQAIRDGHALDGARIVNGLFLYTNLLGNESGRAIFDGGPFFARATGDGEAELLAGAAPFSCRDFVVSLVDGDVEARPGEGRIATGWSIASDESVQRQTPTLRGERLSKFEEFSRAVPLGLLDYLRKSGAKGFVISLSGGADSAACAALVWLIVKRVVDEVGFAGLAQRLPNTPTLDGANEVRSAVRCLLTTVYQATKNSSDVTRSAAATVADAVGAEHHKWSIDALVDDCVKLAATAVGRELTWETDDIALQNIQARVRAPGVWMLANLKSALLITTGNRSEASVGYATMDGDTAGGLAPIAGIDKAFIREWLRWMETEGPEGVGPLPELHAVNAQQPTAELRPLATHQTDEADLMPYPVLDAIERSMIAHLDPRDETLRRLGEAFPQYDAAQLAKWTDRFWRLWRASQWKRERLAPSFHIDTHNVDSRSWRRWPILSGEG</sequence>